<accession>A0A367KZA6</accession>
<gene>
    <name evidence="1" type="ORF">L249_8338</name>
</gene>
<dbReference type="Proteomes" id="UP000253664">
    <property type="component" value="Unassembled WGS sequence"/>
</dbReference>
<proteinExistence type="predicted"/>
<reference evidence="1 2" key="1">
    <citation type="journal article" date="2015" name="BMC Genomics">
        <title>Insights from the genome of Ophiocordyceps polyrhachis-furcata to pathogenicity and host specificity in insect fungi.</title>
        <authorList>
            <person name="Wichadakul D."/>
            <person name="Kobmoo N."/>
            <person name="Ingsriswang S."/>
            <person name="Tangphatsornruang S."/>
            <person name="Chantasingh D."/>
            <person name="Luangsa-ard J.J."/>
            <person name="Eurwilaichitr L."/>
        </authorList>
    </citation>
    <scope>NUCLEOTIDE SEQUENCE [LARGE SCALE GENOMIC DNA]</scope>
    <source>
        <strain evidence="1 2">BCC 54312</strain>
    </source>
</reference>
<evidence type="ECO:0000313" key="1">
    <source>
        <dbReference type="EMBL" id="RCI07505.1"/>
    </source>
</evidence>
<organism evidence="1 2">
    <name type="scientific">Ophiocordyceps polyrhachis-furcata BCC 54312</name>
    <dbReference type="NCBI Taxonomy" id="1330021"/>
    <lineage>
        <taxon>Eukaryota</taxon>
        <taxon>Fungi</taxon>
        <taxon>Dikarya</taxon>
        <taxon>Ascomycota</taxon>
        <taxon>Pezizomycotina</taxon>
        <taxon>Sordariomycetes</taxon>
        <taxon>Hypocreomycetidae</taxon>
        <taxon>Hypocreales</taxon>
        <taxon>Ophiocordycipitaceae</taxon>
        <taxon>Ophiocordyceps</taxon>
    </lineage>
</organism>
<sequence length="57" mass="6726">MIFFMVMPALIGNIIPRRPVAQKNTQQMQNYTTLEFDTSSVTRKEDQISMPNIYPRY</sequence>
<comment type="caution">
    <text evidence="1">The sequence shown here is derived from an EMBL/GenBank/DDBJ whole genome shotgun (WGS) entry which is preliminary data.</text>
</comment>
<keyword evidence="2" id="KW-1185">Reference proteome</keyword>
<evidence type="ECO:0000313" key="2">
    <source>
        <dbReference type="Proteomes" id="UP000253664"/>
    </source>
</evidence>
<protein>
    <submittedName>
        <fullName evidence="1">Uncharacterized protein</fullName>
    </submittedName>
</protein>
<dbReference type="EMBL" id="LKCN02000027">
    <property type="protein sequence ID" value="RCI07505.1"/>
    <property type="molecule type" value="Genomic_DNA"/>
</dbReference>
<dbReference type="AlphaFoldDB" id="A0A367KZA6"/>
<name>A0A367KZA6_9HYPO</name>